<dbReference type="Pfam" id="PF01235">
    <property type="entry name" value="Na_Ala_symp"/>
    <property type="match status" value="1"/>
</dbReference>
<evidence type="ECO:0000256" key="4">
    <source>
        <dbReference type="ARBA" id="ARBA00022475"/>
    </source>
</evidence>
<name>A0A6L5YCZ9_9BACT</name>
<dbReference type="GO" id="GO:0005283">
    <property type="term" value="F:amino acid:sodium symporter activity"/>
    <property type="evidence" value="ECO:0007669"/>
    <property type="project" value="InterPro"/>
</dbReference>
<keyword evidence="7 8" id="KW-0472">Membrane</keyword>
<dbReference type="PANTHER" id="PTHR30330:SF3">
    <property type="entry name" value="TRANSCRIPTIONAL REGULATOR, LRP FAMILY"/>
    <property type="match status" value="1"/>
</dbReference>
<dbReference type="Proteomes" id="UP000473699">
    <property type="component" value="Unassembled WGS sequence"/>
</dbReference>
<evidence type="ECO:0000256" key="2">
    <source>
        <dbReference type="ARBA" id="ARBA00009261"/>
    </source>
</evidence>
<evidence type="ECO:0000256" key="5">
    <source>
        <dbReference type="ARBA" id="ARBA00022692"/>
    </source>
</evidence>
<organism evidence="9 10">
    <name type="scientific">Pyramidobacter porci</name>
    <dbReference type="NCBI Taxonomy" id="2605789"/>
    <lineage>
        <taxon>Bacteria</taxon>
        <taxon>Thermotogati</taxon>
        <taxon>Synergistota</taxon>
        <taxon>Synergistia</taxon>
        <taxon>Synergistales</taxon>
        <taxon>Dethiosulfovibrionaceae</taxon>
        <taxon>Pyramidobacter</taxon>
    </lineage>
</organism>
<evidence type="ECO:0000256" key="1">
    <source>
        <dbReference type="ARBA" id="ARBA00004651"/>
    </source>
</evidence>
<comment type="similarity">
    <text evidence="2 8">Belongs to the alanine or glycine:cation symporter (AGCS) (TC 2.A.25) family.</text>
</comment>
<keyword evidence="5 8" id="KW-0812">Transmembrane</keyword>
<dbReference type="NCBIfam" id="TIGR00835">
    <property type="entry name" value="agcS"/>
    <property type="match status" value="1"/>
</dbReference>
<dbReference type="PROSITE" id="PS00873">
    <property type="entry name" value="NA_ALANINE_SYMP"/>
    <property type="match status" value="1"/>
</dbReference>
<evidence type="ECO:0000313" key="10">
    <source>
        <dbReference type="Proteomes" id="UP000473699"/>
    </source>
</evidence>
<evidence type="ECO:0000313" key="9">
    <source>
        <dbReference type="EMBL" id="MST55928.1"/>
    </source>
</evidence>
<gene>
    <name evidence="9" type="ORF">FYJ74_07790</name>
</gene>
<feature type="transmembrane region" description="Helical" evidence="8">
    <location>
        <begin position="74"/>
        <end position="98"/>
    </location>
</feature>
<feature type="transmembrane region" description="Helical" evidence="8">
    <location>
        <begin position="422"/>
        <end position="445"/>
    </location>
</feature>
<evidence type="ECO:0000256" key="3">
    <source>
        <dbReference type="ARBA" id="ARBA00022448"/>
    </source>
</evidence>
<feature type="transmembrane region" description="Helical" evidence="8">
    <location>
        <begin position="314"/>
        <end position="338"/>
    </location>
</feature>
<feature type="transmembrane region" description="Helical" evidence="8">
    <location>
        <begin position="104"/>
        <end position="127"/>
    </location>
</feature>
<feature type="transmembrane region" description="Helical" evidence="8">
    <location>
        <begin position="154"/>
        <end position="177"/>
    </location>
</feature>
<dbReference type="RefSeq" id="WP_154529019.1">
    <property type="nucleotide sequence ID" value="NZ_VUNH01000008.1"/>
</dbReference>
<evidence type="ECO:0000256" key="7">
    <source>
        <dbReference type="ARBA" id="ARBA00023136"/>
    </source>
</evidence>
<keyword evidence="3 8" id="KW-0813">Transport</keyword>
<dbReference type="AlphaFoldDB" id="A0A6L5YCZ9"/>
<feature type="transmembrane region" description="Helical" evidence="8">
    <location>
        <begin position="392"/>
        <end position="410"/>
    </location>
</feature>
<feature type="transmembrane region" description="Helical" evidence="8">
    <location>
        <begin position="220"/>
        <end position="238"/>
    </location>
</feature>
<feature type="transmembrane region" description="Helical" evidence="8">
    <location>
        <begin position="358"/>
        <end position="380"/>
    </location>
</feature>
<keyword evidence="10" id="KW-1185">Reference proteome</keyword>
<dbReference type="EMBL" id="VUNH01000008">
    <property type="protein sequence ID" value="MST55928.1"/>
    <property type="molecule type" value="Genomic_DNA"/>
</dbReference>
<dbReference type="InterPro" id="IPR001463">
    <property type="entry name" value="Na/Ala_symport"/>
</dbReference>
<comment type="caution">
    <text evidence="9">The sequence shown here is derived from an EMBL/GenBank/DDBJ whole genome shotgun (WGS) entry which is preliminary data.</text>
</comment>
<dbReference type="GO" id="GO:0005886">
    <property type="term" value="C:plasma membrane"/>
    <property type="evidence" value="ECO:0007669"/>
    <property type="project" value="UniProtKB-SubCell"/>
</dbReference>
<evidence type="ECO:0000256" key="8">
    <source>
        <dbReference type="RuleBase" id="RU363064"/>
    </source>
</evidence>
<reference evidence="9 10" key="1">
    <citation type="submission" date="2019-08" db="EMBL/GenBank/DDBJ databases">
        <title>In-depth cultivation of the pig gut microbiome towards novel bacterial diversity and tailored functional studies.</title>
        <authorList>
            <person name="Wylensek D."/>
            <person name="Hitch T.C.A."/>
            <person name="Clavel T."/>
        </authorList>
    </citation>
    <scope>NUCLEOTIDE SEQUENCE [LARGE SCALE GENOMIC DNA]</scope>
    <source>
        <strain evidence="9 10">SM-530-WT-4B</strain>
    </source>
</reference>
<evidence type="ECO:0000256" key="6">
    <source>
        <dbReference type="ARBA" id="ARBA00022989"/>
    </source>
</evidence>
<proteinExistence type="inferred from homology"/>
<dbReference type="PRINTS" id="PR00175">
    <property type="entry name" value="NAALASMPORT"/>
</dbReference>
<keyword evidence="4 8" id="KW-1003">Cell membrane</keyword>
<accession>A0A6L5YCZ9</accession>
<comment type="subcellular location">
    <subcellularLocation>
        <location evidence="1 8">Cell membrane</location>
        <topology evidence="1 8">Multi-pass membrane protein</topology>
    </subcellularLocation>
</comment>
<feature type="transmembrane region" description="Helical" evidence="8">
    <location>
        <begin position="250"/>
        <end position="273"/>
    </location>
</feature>
<feature type="transmembrane region" description="Helical" evidence="8">
    <location>
        <begin position="189"/>
        <end position="208"/>
    </location>
</feature>
<feature type="transmembrane region" description="Helical" evidence="8">
    <location>
        <begin position="12"/>
        <end position="30"/>
    </location>
</feature>
<keyword evidence="8" id="KW-0769">Symport</keyword>
<dbReference type="Gene3D" id="1.20.1740.10">
    <property type="entry name" value="Amino acid/polyamine transporter I"/>
    <property type="match status" value="1"/>
</dbReference>
<dbReference type="PANTHER" id="PTHR30330">
    <property type="entry name" value="AGSS FAMILY TRANSPORTER, SODIUM-ALANINE"/>
    <property type="match status" value="1"/>
</dbReference>
<protein>
    <submittedName>
        <fullName evidence="9">Sodium:alanine symporter family protein</fullName>
    </submittedName>
</protein>
<keyword evidence="6 8" id="KW-1133">Transmembrane helix</keyword>
<sequence length="464" mass="50186">MFQYLSEITDVLWGTPLTILMIGVGLYLSIRTKFFQFTGFRTTYRLTVNEIFGRNKKTDDDHAKHSGTLKPFQALSTVLAGTIGSGNIAGVAAAIAVGGPGAVFWMWIIAFVGMITKMAEVTLALAFRKKGTDGEFYGGPMHYMRKGLSKGGKTLAAIYSVALLIYVITDACFIQVHTLAETTQRVFRVPLLIAGAVTVLVAIVIVVGGTKRIGEFCGKMVPPMCVLYIVGAIAVIIANASEISHAFQMIFKYAFAPTPAVGGFLGATTSLAIGQGAARGIFSNEAGIGTASTVHATSKTDHPAHQGMYGILEVFIDTIIVCTLTALAILTSGVWTGGESGVNLTISAFETAWGNQGIIVLGIAIILFTFSSYLGFFVEYRTCIETIFGEKAVKYLQWFFFVPPMLAVTMQVEEVWTMADMAIGFIVIPNMIAIVMLSNKFIAYFKEYKQILAGKTMKRMPWGE</sequence>